<protein>
    <submittedName>
        <fullName evidence="1">Uncharacterized protein</fullName>
    </submittedName>
</protein>
<reference evidence="1" key="1">
    <citation type="submission" date="2019-10" db="EMBL/GenBank/DDBJ databases">
        <authorList>
            <consortium name="Genoscope - CEA"/>
            <person name="William W."/>
        </authorList>
    </citation>
    <scope>NUCLEOTIDE SEQUENCE [LARGE SCALE GENOMIC DNA]</scope>
    <source>
        <strain evidence="1">BBR_PRJEB10992</strain>
    </source>
</reference>
<name>A0A7Z9BSG6_9CYAN</name>
<dbReference type="OrthoDB" id="467945at2"/>
<keyword evidence="2" id="KW-1185">Reference proteome</keyword>
<evidence type="ECO:0000313" key="2">
    <source>
        <dbReference type="Proteomes" id="UP000184550"/>
    </source>
</evidence>
<sequence>MENDNYSFLILGKRLQTEKLSAGSVQAELYPKDIDNFVIPFISGDKQQQIIDKYVMSLEQKQKSKQLLEIAKIGVEQAIETDEETATIWINQQLEKLGINLKTTT</sequence>
<dbReference type="AlphaFoldDB" id="A0A7Z9BSG6"/>
<dbReference type="Proteomes" id="UP000184550">
    <property type="component" value="Unassembled WGS sequence"/>
</dbReference>
<comment type="caution">
    <text evidence="1">The sequence shown here is derived from an EMBL/GenBank/DDBJ whole genome shotgun (WGS) entry which is preliminary data.</text>
</comment>
<accession>A0A7Z9BSG6</accession>
<gene>
    <name evidence="1" type="ORF">PL8927_680013</name>
</gene>
<proteinExistence type="predicted"/>
<evidence type="ECO:0000313" key="1">
    <source>
        <dbReference type="EMBL" id="VXD20071.1"/>
    </source>
</evidence>
<organism evidence="1 2">
    <name type="scientific">Planktothrix serta PCC 8927</name>
    <dbReference type="NCBI Taxonomy" id="671068"/>
    <lineage>
        <taxon>Bacteria</taxon>
        <taxon>Bacillati</taxon>
        <taxon>Cyanobacteriota</taxon>
        <taxon>Cyanophyceae</taxon>
        <taxon>Oscillatoriophycideae</taxon>
        <taxon>Oscillatoriales</taxon>
        <taxon>Microcoleaceae</taxon>
        <taxon>Planktothrix</taxon>
    </lineage>
</organism>
<dbReference type="RefSeq" id="WP_156093200.1">
    <property type="nucleotide sequence ID" value="NZ_LR734874.1"/>
</dbReference>
<dbReference type="EMBL" id="CZCU02000144">
    <property type="protein sequence ID" value="VXD20071.1"/>
    <property type="molecule type" value="Genomic_DNA"/>
</dbReference>
<dbReference type="SUPFAM" id="SSF116734">
    <property type="entry name" value="DNA methylase specificity domain"/>
    <property type="match status" value="1"/>
</dbReference>